<evidence type="ECO:0000256" key="1">
    <source>
        <dbReference type="SAM" id="Phobius"/>
    </source>
</evidence>
<reference evidence="3" key="3">
    <citation type="submission" date="2015-04" db="UniProtKB">
        <authorList>
            <consortium name="EnsemblPlants"/>
        </authorList>
    </citation>
    <scope>IDENTIFICATION</scope>
    <source>
        <strain evidence="3">cv. Jemalong A17</strain>
    </source>
</reference>
<organism evidence="2 4">
    <name type="scientific">Medicago truncatula</name>
    <name type="common">Barrel medic</name>
    <name type="synonym">Medicago tribuloides</name>
    <dbReference type="NCBI Taxonomy" id="3880"/>
    <lineage>
        <taxon>Eukaryota</taxon>
        <taxon>Viridiplantae</taxon>
        <taxon>Streptophyta</taxon>
        <taxon>Embryophyta</taxon>
        <taxon>Tracheophyta</taxon>
        <taxon>Spermatophyta</taxon>
        <taxon>Magnoliopsida</taxon>
        <taxon>eudicotyledons</taxon>
        <taxon>Gunneridae</taxon>
        <taxon>Pentapetalae</taxon>
        <taxon>rosids</taxon>
        <taxon>fabids</taxon>
        <taxon>Fabales</taxon>
        <taxon>Fabaceae</taxon>
        <taxon>Papilionoideae</taxon>
        <taxon>50 kb inversion clade</taxon>
        <taxon>NPAAA clade</taxon>
        <taxon>Hologalegina</taxon>
        <taxon>IRL clade</taxon>
        <taxon>Trifolieae</taxon>
        <taxon>Medicago</taxon>
    </lineage>
</organism>
<feature type="transmembrane region" description="Helical" evidence="1">
    <location>
        <begin position="39"/>
        <end position="67"/>
    </location>
</feature>
<accession>A0A072TYB5</accession>
<dbReference type="AlphaFoldDB" id="A0A072TYB5"/>
<gene>
    <name evidence="2" type="ordered locus">MTR_7g446450</name>
</gene>
<evidence type="ECO:0000313" key="3">
    <source>
        <dbReference type="EnsemblPlants" id="KEH22402"/>
    </source>
</evidence>
<keyword evidence="4" id="KW-1185">Reference proteome</keyword>
<dbReference type="EnsemblPlants" id="KEH22402">
    <property type="protein sequence ID" value="KEH22402"/>
    <property type="gene ID" value="MTR_7g446450"/>
</dbReference>
<name>A0A072TYB5_MEDTR</name>
<reference evidence="2 4" key="1">
    <citation type="journal article" date="2011" name="Nature">
        <title>The Medicago genome provides insight into the evolution of rhizobial symbioses.</title>
        <authorList>
            <person name="Young N.D."/>
            <person name="Debelle F."/>
            <person name="Oldroyd G.E."/>
            <person name="Geurts R."/>
            <person name="Cannon S.B."/>
            <person name="Udvardi M.K."/>
            <person name="Benedito V.A."/>
            <person name="Mayer K.F."/>
            <person name="Gouzy J."/>
            <person name="Schoof H."/>
            <person name="Van de Peer Y."/>
            <person name="Proost S."/>
            <person name="Cook D.R."/>
            <person name="Meyers B.C."/>
            <person name="Spannagl M."/>
            <person name="Cheung F."/>
            <person name="De Mita S."/>
            <person name="Krishnakumar V."/>
            <person name="Gundlach H."/>
            <person name="Zhou S."/>
            <person name="Mudge J."/>
            <person name="Bharti A.K."/>
            <person name="Murray J.D."/>
            <person name="Naoumkina M.A."/>
            <person name="Rosen B."/>
            <person name="Silverstein K.A."/>
            <person name="Tang H."/>
            <person name="Rombauts S."/>
            <person name="Zhao P.X."/>
            <person name="Zhou P."/>
            <person name="Barbe V."/>
            <person name="Bardou P."/>
            <person name="Bechner M."/>
            <person name="Bellec A."/>
            <person name="Berger A."/>
            <person name="Berges H."/>
            <person name="Bidwell S."/>
            <person name="Bisseling T."/>
            <person name="Choisne N."/>
            <person name="Couloux A."/>
            <person name="Denny R."/>
            <person name="Deshpande S."/>
            <person name="Dai X."/>
            <person name="Doyle J.J."/>
            <person name="Dudez A.M."/>
            <person name="Farmer A.D."/>
            <person name="Fouteau S."/>
            <person name="Franken C."/>
            <person name="Gibelin C."/>
            <person name="Gish J."/>
            <person name="Goldstein S."/>
            <person name="Gonzalez A.J."/>
            <person name="Green P.J."/>
            <person name="Hallab A."/>
            <person name="Hartog M."/>
            <person name="Hua A."/>
            <person name="Humphray S.J."/>
            <person name="Jeong D.H."/>
            <person name="Jing Y."/>
            <person name="Jocker A."/>
            <person name="Kenton S.M."/>
            <person name="Kim D.J."/>
            <person name="Klee K."/>
            <person name="Lai H."/>
            <person name="Lang C."/>
            <person name="Lin S."/>
            <person name="Macmil S.L."/>
            <person name="Magdelenat G."/>
            <person name="Matthews L."/>
            <person name="McCorrison J."/>
            <person name="Monaghan E.L."/>
            <person name="Mun J.H."/>
            <person name="Najar F.Z."/>
            <person name="Nicholson C."/>
            <person name="Noirot C."/>
            <person name="O'Bleness M."/>
            <person name="Paule C.R."/>
            <person name="Poulain J."/>
            <person name="Prion F."/>
            <person name="Qin B."/>
            <person name="Qu C."/>
            <person name="Retzel E.F."/>
            <person name="Riddle C."/>
            <person name="Sallet E."/>
            <person name="Samain S."/>
            <person name="Samson N."/>
            <person name="Sanders I."/>
            <person name="Saurat O."/>
            <person name="Scarpelli C."/>
            <person name="Schiex T."/>
            <person name="Segurens B."/>
            <person name="Severin A.J."/>
            <person name="Sherrier D.J."/>
            <person name="Shi R."/>
            <person name="Sims S."/>
            <person name="Singer S.R."/>
            <person name="Sinharoy S."/>
            <person name="Sterck L."/>
            <person name="Viollet A."/>
            <person name="Wang B.B."/>
            <person name="Wang K."/>
            <person name="Wang M."/>
            <person name="Wang X."/>
            <person name="Warfsmann J."/>
            <person name="Weissenbach J."/>
            <person name="White D.D."/>
            <person name="White J.D."/>
            <person name="Wiley G.B."/>
            <person name="Wincker P."/>
            <person name="Xing Y."/>
            <person name="Yang L."/>
            <person name="Yao Z."/>
            <person name="Ying F."/>
            <person name="Zhai J."/>
            <person name="Zhou L."/>
            <person name="Zuber A."/>
            <person name="Denarie J."/>
            <person name="Dixon R.A."/>
            <person name="May G.D."/>
            <person name="Schwartz D.C."/>
            <person name="Rogers J."/>
            <person name="Quetier F."/>
            <person name="Town C.D."/>
            <person name="Roe B.A."/>
        </authorList>
    </citation>
    <scope>NUCLEOTIDE SEQUENCE [LARGE SCALE GENOMIC DNA]</scope>
    <source>
        <strain evidence="2">A17</strain>
        <strain evidence="3 4">cv. Jemalong A17</strain>
    </source>
</reference>
<sequence>MWLCHWPHATTIESLRHRLLPPLNLRAVIFTDQRFCLEILRITCIGVAIFTHFSVFLFVLGCTWCVFRTSDPMGVEFKKSALYPTEIARSQLK</sequence>
<dbReference type="HOGENOM" id="CLU_2403023_0_0_1"/>
<proteinExistence type="predicted"/>
<keyword evidence="1" id="KW-0472">Membrane</keyword>
<evidence type="ECO:0000313" key="2">
    <source>
        <dbReference type="EMBL" id="KEH22402.1"/>
    </source>
</evidence>
<evidence type="ECO:0000313" key="4">
    <source>
        <dbReference type="Proteomes" id="UP000002051"/>
    </source>
</evidence>
<dbReference type="EMBL" id="CM001223">
    <property type="protein sequence ID" value="KEH22402.1"/>
    <property type="molecule type" value="Genomic_DNA"/>
</dbReference>
<reference evidence="2 4" key="2">
    <citation type="journal article" date="2014" name="BMC Genomics">
        <title>An improved genome release (version Mt4.0) for the model legume Medicago truncatula.</title>
        <authorList>
            <person name="Tang H."/>
            <person name="Krishnakumar V."/>
            <person name="Bidwell S."/>
            <person name="Rosen B."/>
            <person name="Chan A."/>
            <person name="Zhou S."/>
            <person name="Gentzbittel L."/>
            <person name="Childs K.L."/>
            <person name="Yandell M."/>
            <person name="Gundlach H."/>
            <person name="Mayer K.F."/>
            <person name="Schwartz D.C."/>
            <person name="Town C.D."/>
        </authorList>
    </citation>
    <scope>GENOME REANNOTATION</scope>
    <source>
        <strain evidence="2">A17</strain>
        <strain evidence="3 4">cv. Jemalong A17</strain>
    </source>
</reference>
<keyword evidence="1 2" id="KW-0812">Transmembrane</keyword>
<dbReference type="Proteomes" id="UP000002051">
    <property type="component" value="Unassembled WGS sequence"/>
</dbReference>
<protein>
    <submittedName>
        <fullName evidence="2">Transmembrane protein, putative</fullName>
    </submittedName>
</protein>
<keyword evidence="1" id="KW-1133">Transmembrane helix</keyword>